<organism evidence="7 8">
    <name type="scientific">Pelobates cultripes</name>
    <name type="common">Western spadefoot toad</name>
    <dbReference type="NCBI Taxonomy" id="61616"/>
    <lineage>
        <taxon>Eukaryota</taxon>
        <taxon>Metazoa</taxon>
        <taxon>Chordata</taxon>
        <taxon>Craniata</taxon>
        <taxon>Vertebrata</taxon>
        <taxon>Euteleostomi</taxon>
        <taxon>Amphibia</taxon>
        <taxon>Batrachia</taxon>
        <taxon>Anura</taxon>
        <taxon>Pelobatoidea</taxon>
        <taxon>Pelobatidae</taxon>
        <taxon>Pelobates</taxon>
    </lineage>
</organism>
<feature type="transmembrane region" description="Helical" evidence="6">
    <location>
        <begin position="134"/>
        <end position="156"/>
    </location>
</feature>
<gene>
    <name evidence="7" type="ORF">PECUL_23A017668</name>
</gene>
<feature type="transmembrane region" description="Helical" evidence="6">
    <location>
        <begin position="168"/>
        <end position="191"/>
    </location>
</feature>
<evidence type="ECO:0000256" key="2">
    <source>
        <dbReference type="ARBA" id="ARBA00006864"/>
    </source>
</evidence>
<dbReference type="GO" id="GO:0005886">
    <property type="term" value="C:plasma membrane"/>
    <property type="evidence" value="ECO:0007669"/>
    <property type="project" value="TreeGrafter"/>
</dbReference>
<dbReference type="AlphaFoldDB" id="A0AAD1WLL1"/>
<dbReference type="InterPro" id="IPR003934">
    <property type="entry name" value="EMP_3"/>
</dbReference>
<evidence type="ECO:0000256" key="4">
    <source>
        <dbReference type="ARBA" id="ARBA00022989"/>
    </source>
</evidence>
<keyword evidence="4 6" id="KW-1133">Transmembrane helix</keyword>
<feature type="transmembrane region" description="Helical" evidence="6">
    <location>
        <begin position="206"/>
        <end position="227"/>
    </location>
</feature>
<dbReference type="PRINTS" id="PR01453">
    <property type="entry name" value="EPMEMFAMILY"/>
</dbReference>
<comment type="subcellular location">
    <subcellularLocation>
        <location evidence="1 6">Membrane</location>
        <topology evidence="1 6">Multi-pass membrane protein</topology>
    </subcellularLocation>
</comment>
<dbReference type="PROSITE" id="PS01221">
    <property type="entry name" value="PMP22_1"/>
    <property type="match status" value="1"/>
</dbReference>
<dbReference type="PANTHER" id="PTHR10671:SF8">
    <property type="entry name" value="EPITHELIAL MEMBRANE PROTEIN 3"/>
    <property type="match status" value="1"/>
</dbReference>
<reference evidence="7" key="1">
    <citation type="submission" date="2022-03" db="EMBL/GenBank/DDBJ databases">
        <authorList>
            <person name="Alioto T."/>
            <person name="Alioto T."/>
            <person name="Gomez Garrido J."/>
        </authorList>
    </citation>
    <scope>NUCLEOTIDE SEQUENCE</scope>
</reference>
<keyword evidence="8" id="KW-1185">Reference proteome</keyword>
<protein>
    <submittedName>
        <fullName evidence="7">Epithelial membrane 3</fullName>
    </submittedName>
</protein>
<proteinExistence type="inferred from homology"/>
<dbReference type="Gene3D" id="1.20.140.150">
    <property type="match status" value="1"/>
</dbReference>
<sequence>MPELNAFPHLFLGGVLAELPPTLPAGPLPQFPGCPQRSGCTGELKTRPVELRPPRKTLSQPAAVAHRITDQKMSFLLFGVTAFHLIILVILFVATLDNSWWVFSQDETVNLWYDCLLDNNTSVWLCSTVSNNEWFHAVQGLMVLAILFSSFSFMIFMCQLYLMQRGGLFYATGILQILASLSVFSGAVIYASHVSEFHPDREKSGYFGHCFVLAWVAFPLSMFLHYIDKNLPKRADCSRSDCYYFVERFAEWFTEYRRSCGEICPIGMNGKARVGAGKS</sequence>
<feature type="transmembrane region" description="Helical" evidence="6">
    <location>
        <begin position="75"/>
        <end position="96"/>
    </location>
</feature>
<evidence type="ECO:0000313" key="8">
    <source>
        <dbReference type="Proteomes" id="UP001295444"/>
    </source>
</evidence>
<dbReference type="Pfam" id="PF00822">
    <property type="entry name" value="PMP22_Claudin"/>
    <property type="match status" value="1"/>
</dbReference>
<dbReference type="InterPro" id="IPR004032">
    <property type="entry name" value="PMP22_EMP_MP20"/>
</dbReference>
<dbReference type="Proteomes" id="UP001295444">
    <property type="component" value="Chromosome 10"/>
</dbReference>
<dbReference type="PRINTS" id="PR01456">
    <property type="entry name" value="EPMEMPROT3"/>
</dbReference>
<evidence type="ECO:0000256" key="6">
    <source>
        <dbReference type="RuleBase" id="RU363088"/>
    </source>
</evidence>
<evidence type="ECO:0000313" key="7">
    <source>
        <dbReference type="EMBL" id="CAH2319219.1"/>
    </source>
</evidence>
<keyword evidence="3 6" id="KW-0812">Transmembrane</keyword>
<comment type="similarity">
    <text evidence="2 6">Belongs to the PMP-22/EMP/MP20 family.</text>
</comment>
<accession>A0AAD1WLL1</accession>
<name>A0AAD1WLL1_PELCU</name>
<evidence type="ECO:0000256" key="1">
    <source>
        <dbReference type="ARBA" id="ARBA00004141"/>
    </source>
</evidence>
<dbReference type="PANTHER" id="PTHR10671">
    <property type="entry name" value="EPITHELIAL MEMBRANE PROTEIN-RELATED"/>
    <property type="match status" value="1"/>
</dbReference>
<evidence type="ECO:0000256" key="5">
    <source>
        <dbReference type="ARBA" id="ARBA00023136"/>
    </source>
</evidence>
<dbReference type="InterPro" id="IPR050579">
    <property type="entry name" value="PMP-22/EMP/MP20-like"/>
</dbReference>
<keyword evidence="5 6" id="KW-0472">Membrane</keyword>
<evidence type="ECO:0000256" key="3">
    <source>
        <dbReference type="ARBA" id="ARBA00022692"/>
    </source>
</evidence>
<dbReference type="EMBL" id="OW240921">
    <property type="protein sequence ID" value="CAH2319219.1"/>
    <property type="molecule type" value="Genomic_DNA"/>
</dbReference>
<dbReference type="InterPro" id="IPR004031">
    <property type="entry name" value="PMP22/EMP/MP20/Claudin"/>
</dbReference>